<evidence type="ECO:0000256" key="1">
    <source>
        <dbReference type="ARBA" id="ARBA00023015"/>
    </source>
</evidence>
<gene>
    <name evidence="5" type="ORF">SmB9_32560</name>
</gene>
<proteinExistence type="predicted"/>
<dbReference type="SUPFAM" id="SSF46894">
    <property type="entry name" value="C-terminal effector domain of the bipartite response regulators"/>
    <property type="match status" value="1"/>
</dbReference>
<dbReference type="Proteomes" id="UP000275727">
    <property type="component" value="Chromosome"/>
</dbReference>
<keyword evidence="1" id="KW-0805">Transcription regulation</keyword>
<dbReference type="Pfam" id="PF00196">
    <property type="entry name" value="GerE"/>
    <property type="match status" value="1"/>
</dbReference>
<dbReference type="InterPro" id="IPR005143">
    <property type="entry name" value="TF_LuxR_autoind-bd_dom"/>
</dbReference>
<keyword evidence="2" id="KW-0238">DNA-binding</keyword>
<dbReference type="SMART" id="SM00421">
    <property type="entry name" value="HTH_LUXR"/>
    <property type="match status" value="1"/>
</dbReference>
<dbReference type="PROSITE" id="PS50043">
    <property type="entry name" value="HTH_LUXR_2"/>
    <property type="match status" value="1"/>
</dbReference>
<dbReference type="PANTHER" id="PTHR44688:SF16">
    <property type="entry name" value="DNA-BINDING TRANSCRIPTIONAL ACTIVATOR DEVR_DOSR"/>
    <property type="match status" value="1"/>
</dbReference>
<dbReference type="InterPro" id="IPR036388">
    <property type="entry name" value="WH-like_DNA-bd_sf"/>
</dbReference>
<dbReference type="SUPFAM" id="SSF75516">
    <property type="entry name" value="Pheromone-binding domain of LuxR-like quorum-sensing transcription factors"/>
    <property type="match status" value="1"/>
</dbReference>
<dbReference type="InterPro" id="IPR000792">
    <property type="entry name" value="Tscrpt_reg_LuxR_C"/>
</dbReference>
<evidence type="ECO:0000313" key="6">
    <source>
        <dbReference type="Proteomes" id="UP000275727"/>
    </source>
</evidence>
<dbReference type="PRINTS" id="PR00038">
    <property type="entry name" value="HTHLUXR"/>
</dbReference>
<accession>A0AAD1D8Y3</accession>
<sequence>MPLLAASAFARRISTVKTHGALRDALADTCDRMGIRYFALSHHVDFSASPRAVRIHNYPPGWEDWYDANRLGLSDPIHRASHRTAQGFLWRDVPQLIPLTRADHDVLARGREIGLGEGVTIPAHVPGEALGSCTFVSVADEALPDDVLPWAQMIGLFAFEGARRLSPQRRRAPRAQVSDRQRECIALAGQGLRNHEIAHKLGIGEQTVLEHMREARARLGVHTRTELVVRLIADGALCIDDVLRPERRIV</sequence>
<organism evidence="5 6">
    <name type="scientific">Sphingosinicella microcystinivorans</name>
    <dbReference type="NCBI Taxonomy" id="335406"/>
    <lineage>
        <taxon>Bacteria</taxon>
        <taxon>Pseudomonadati</taxon>
        <taxon>Pseudomonadota</taxon>
        <taxon>Alphaproteobacteria</taxon>
        <taxon>Sphingomonadales</taxon>
        <taxon>Sphingosinicellaceae</taxon>
        <taxon>Sphingosinicella</taxon>
    </lineage>
</organism>
<dbReference type="PANTHER" id="PTHR44688">
    <property type="entry name" value="DNA-BINDING TRANSCRIPTIONAL ACTIVATOR DEVR_DOSR"/>
    <property type="match status" value="1"/>
</dbReference>
<evidence type="ECO:0000259" key="4">
    <source>
        <dbReference type="PROSITE" id="PS50043"/>
    </source>
</evidence>
<feature type="domain" description="HTH luxR-type" evidence="4">
    <location>
        <begin position="170"/>
        <end position="235"/>
    </location>
</feature>
<dbReference type="InterPro" id="IPR016032">
    <property type="entry name" value="Sig_transdc_resp-reg_C-effctor"/>
</dbReference>
<evidence type="ECO:0000256" key="2">
    <source>
        <dbReference type="ARBA" id="ARBA00023125"/>
    </source>
</evidence>
<evidence type="ECO:0000256" key="3">
    <source>
        <dbReference type="ARBA" id="ARBA00023163"/>
    </source>
</evidence>
<evidence type="ECO:0000313" key="5">
    <source>
        <dbReference type="EMBL" id="BBE35598.1"/>
    </source>
</evidence>
<dbReference type="EMBL" id="AP018711">
    <property type="protein sequence ID" value="BBE35598.1"/>
    <property type="molecule type" value="Genomic_DNA"/>
</dbReference>
<name>A0AAD1D8Y3_SPHMI</name>
<dbReference type="Gene3D" id="3.30.450.80">
    <property type="entry name" value="Transcription factor LuxR-like, autoinducer-binding domain"/>
    <property type="match status" value="1"/>
</dbReference>
<keyword evidence="3" id="KW-0804">Transcription</keyword>
<protein>
    <submittedName>
        <fullName evidence="5">LuxR family transcriptional regulator</fullName>
    </submittedName>
</protein>
<dbReference type="Pfam" id="PF03472">
    <property type="entry name" value="Autoind_bind"/>
    <property type="match status" value="1"/>
</dbReference>
<dbReference type="InterPro" id="IPR036693">
    <property type="entry name" value="TF_LuxR_autoind-bd_dom_sf"/>
</dbReference>
<dbReference type="RefSeq" id="WP_121052712.1">
    <property type="nucleotide sequence ID" value="NZ_RBWX01000010.1"/>
</dbReference>
<dbReference type="GO" id="GO:0003677">
    <property type="term" value="F:DNA binding"/>
    <property type="evidence" value="ECO:0007669"/>
    <property type="project" value="UniProtKB-KW"/>
</dbReference>
<dbReference type="CDD" id="cd06170">
    <property type="entry name" value="LuxR_C_like"/>
    <property type="match status" value="1"/>
</dbReference>
<dbReference type="AlphaFoldDB" id="A0AAD1D8Y3"/>
<dbReference type="Gene3D" id="1.10.10.10">
    <property type="entry name" value="Winged helix-like DNA-binding domain superfamily/Winged helix DNA-binding domain"/>
    <property type="match status" value="1"/>
</dbReference>
<dbReference type="GO" id="GO:0006355">
    <property type="term" value="P:regulation of DNA-templated transcription"/>
    <property type="evidence" value="ECO:0007669"/>
    <property type="project" value="InterPro"/>
</dbReference>
<reference evidence="5 6" key="1">
    <citation type="submission" date="2018-06" db="EMBL/GenBank/DDBJ databases">
        <title>Complete Genome Sequence of the Microcystin-Degrading Bacterium Sphingosinicella microcystinivorans Strain B-9.</title>
        <authorList>
            <person name="Jin H."/>
            <person name="Nishizawa T."/>
            <person name="Guo Y."/>
            <person name="Nishizawa A."/>
            <person name="Park H."/>
            <person name="Kato H."/>
            <person name="Tsuji K."/>
            <person name="Harada K."/>
        </authorList>
    </citation>
    <scope>NUCLEOTIDE SEQUENCE [LARGE SCALE GENOMIC DNA]</scope>
    <source>
        <strain evidence="5 6">B9</strain>
    </source>
</reference>
<dbReference type="KEGG" id="smic:SmB9_32560"/>